<dbReference type="EMBL" id="NIXP01000157">
    <property type="protein sequence ID" value="OWR25643.1"/>
    <property type="molecule type" value="Genomic_DNA"/>
</dbReference>
<organism evidence="1 2">
    <name type="scientific">Stenotrophomonas pavanii</name>
    <dbReference type="NCBI Taxonomy" id="487698"/>
    <lineage>
        <taxon>Bacteria</taxon>
        <taxon>Pseudomonadati</taxon>
        <taxon>Pseudomonadota</taxon>
        <taxon>Gammaproteobacteria</taxon>
        <taxon>Lysobacterales</taxon>
        <taxon>Lysobacteraceae</taxon>
        <taxon>Stenotrophomonas</taxon>
    </lineage>
</organism>
<name>A0A246KQL0_9GAMM</name>
<gene>
    <name evidence="1" type="ORF">CEE55_22440</name>
</gene>
<accession>A0A246KQL0</accession>
<dbReference type="Proteomes" id="UP000197904">
    <property type="component" value="Unassembled WGS sequence"/>
</dbReference>
<dbReference type="RefSeq" id="WP_088476417.1">
    <property type="nucleotide sequence ID" value="NZ_NIXP01000157.1"/>
</dbReference>
<reference evidence="1 2" key="1">
    <citation type="submission" date="2017-06" db="EMBL/GenBank/DDBJ databases">
        <authorList>
            <person name="Kim H.J."/>
            <person name="Triplett B.A."/>
        </authorList>
    </citation>
    <scope>NUCLEOTIDE SEQUENCE [LARGE SCALE GENOMIC DNA]</scope>
    <source>
        <strain evidence="1 2">S18795</strain>
    </source>
</reference>
<dbReference type="AlphaFoldDB" id="A0A246KQL0"/>
<evidence type="ECO:0000313" key="1">
    <source>
        <dbReference type="EMBL" id="OWR25643.1"/>
    </source>
</evidence>
<proteinExistence type="predicted"/>
<sequence>MSGVVHLIPNNALCVDRETLVARIREMADRVEEGEFGDVDRVCIVIDTPGALDYRVYGRATDAATLVGLLEWVKAKVMGVIR</sequence>
<evidence type="ECO:0000313" key="2">
    <source>
        <dbReference type="Proteomes" id="UP000197904"/>
    </source>
</evidence>
<comment type="caution">
    <text evidence="1">The sequence shown here is derived from an EMBL/GenBank/DDBJ whole genome shotgun (WGS) entry which is preliminary data.</text>
</comment>
<protein>
    <submittedName>
        <fullName evidence="1">Uncharacterized protein</fullName>
    </submittedName>
</protein>